<dbReference type="SUPFAM" id="SSF52047">
    <property type="entry name" value="RNI-like"/>
    <property type="match status" value="1"/>
</dbReference>
<proteinExistence type="predicted"/>
<dbReference type="EMBL" id="JAAAIM010002521">
    <property type="protein sequence ID" value="KAG0272306.1"/>
    <property type="molecule type" value="Genomic_DNA"/>
</dbReference>
<dbReference type="Proteomes" id="UP001194696">
    <property type="component" value="Unassembled WGS sequence"/>
</dbReference>
<evidence type="ECO:0000313" key="2">
    <source>
        <dbReference type="Proteomes" id="UP001194696"/>
    </source>
</evidence>
<name>A0ABQ7JHC9_9FUNG</name>
<evidence type="ECO:0000313" key="1">
    <source>
        <dbReference type="EMBL" id="KAG0272306.1"/>
    </source>
</evidence>
<protein>
    <recommendedName>
        <fullName evidence="3">FBD domain-containing protein</fullName>
    </recommendedName>
</protein>
<comment type="caution">
    <text evidence="1">The sequence shown here is derived from an EMBL/GenBank/DDBJ whole genome shotgun (WGS) entry which is preliminary data.</text>
</comment>
<sequence>MRVSREWFKDFVGPVWHTIDLAKDKKFIEVRPQVLGKYGRSIRQVRNILTFKDIKTLQHPQVDSVVSMSVFNFTNPFERTLVFDLIRRSNATLTELDFRGQAPPPNPRELQYQNGNYLEAGILSTCLTSCTGSPAIGSLLTSLSLTRICFSHEGFTTLLRNSPVLRHLALFQVAILHFNEAFEQYRNSSITHLHAALDEICMPDPGPGWAPSLLYQFSQLQEWHLTAVDRSKNWGNDAAFRRELRDCCPRLKTLRFDPVLETDKLSDLLFNSFRQPESCTFSAKNLSQGMVLSLICHLKTLTTVILTDKCTDRATLRWLYLIPKSCSHLEVLSMQEVVLDMDSVDDHEWSCKYLRELRVRFEGLEDARDIIECLKNVYIQRRRPNTHLPAVESISSRVSRHLLQFDRLAIVSLGSNTYNLRLADAE</sequence>
<organism evidence="1 2">
    <name type="scientific">Linnemannia gamsii</name>
    <dbReference type="NCBI Taxonomy" id="64522"/>
    <lineage>
        <taxon>Eukaryota</taxon>
        <taxon>Fungi</taxon>
        <taxon>Fungi incertae sedis</taxon>
        <taxon>Mucoromycota</taxon>
        <taxon>Mortierellomycotina</taxon>
        <taxon>Mortierellomycetes</taxon>
        <taxon>Mortierellales</taxon>
        <taxon>Mortierellaceae</taxon>
        <taxon>Linnemannia</taxon>
    </lineage>
</organism>
<evidence type="ECO:0008006" key="3">
    <source>
        <dbReference type="Google" id="ProtNLM"/>
    </source>
</evidence>
<dbReference type="InterPro" id="IPR032675">
    <property type="entry name" value="LRR_dom_sf"/>
</dbReference>
<reference evidence="1 2" key="1">
    <citation type="journal article" date="2020" name="Fungal Divers.">
        <title>Resolving the Mortierellaceae phylogeny through synthesis of multi-gene phylogenetics and phylogenomics.</title>
        <authorList>
            <person name="Vandepol N."/>
            <person name="Liber J."/>
            <person name="Desiro A."/>
            <person name="Na H."/>
            <person name="Kennedy M."/>
            <person name="Barry K."/>
            <person name="Grigoriev I.V."/>
            <person name="Miller A.N."/>
            <person name="O'Donnell K."/>
            <person name="Stajich J.E."/>
            <person name="Bonito G."/>
        </authorList>
    </citation>
    <scope>NUCLEOTIDE SEQUENCE [LARGE SCALE GENOMIC DNA]</scope>
    <source>
        <strain evidence="1 2">AD045</strain>
    </source>
</reference>
<keyword evidence="2" id="KW-1185">Reference proteome</keyword>
<accession>A0ABQ7JHC9</accession>
<gene>
    <name evidence="1" type="ORF">BGZ96_005389</name>
</gene>
<dbReference type="Gene3D" id="3.80.10.10">
    <property type="entry name" value="Ribonuclease Inhibitor"/>
    <property type="match status" value="1"/>
</dbReference>